<reference evidence="10" key="1">
    <citation type="submission" date="2022-07" db="EMBL/GenBank/DDBJ databases">
        <title>Chromosome-level genome of Muraenolepis orangiensis.</title>
        <authorList>
            <person name="Kim J."/>
        </authorList>
    </citation>
    <scope>NUCLEOTIDE SEQUENCE</scope>
    <source>
        <strain evidence="10">KU_S4_2022</strain>
        <tissue evidence="10">Muscle</tissue>
    </source>
</reference>
<organism evidence="10 11">
    <name type="scientific">Muraenolepis orangiensis</name>
    <name type="common">Patagonian moray cod</name>
    <dbReference type="NCBI Taxonomy" id="630683"/>
    <lineage>
        <taxon>Eukaryota</taxon>
        <taxon>Metazoa</taxon>
        <taxon>Chordata</taxon>
        <taxon>Craniata</taxon>
        <taxon>Vertebrata</taxon>
        <taxon>Euteleostomi</taxon>
        <taxon>Actinopterygii</taxon>
        <taxon>Neopterygii</taxon>
        <taxon>Teleostei</taxon>
        <taxon>Neoteleostei</taxon>
        <taxon>Acanthomorphata</taxon>
        <taxon>Zeiogadaria</taxon>
        <taxon>Gadariae</taxon>
        <taxon>Gadiformes</taxon>
        <taxon>Muraenolepidoidei</taxon>
        <taxon>Muraenolepididae</taxon>
        <taxon>Muraenolepis</taxon>
    </lineage>
</organism>
<dbReference type="EMBL" id="JANIIK010000109">
    <property type="protein sequence ID" value="KAJ3597471.1"/>
    <property type="molecule type" value="Genomic_DNA"/>
</dbReference>
<evidence type="ECO:0000256" key="1">
    <source>
        <dbReference type="ARBA" id="ARBA00004141"/>
    </source>
</evidence>
<keyword evidence="7" id="KW-0807">Transducer</keyword>
<comment type="caution">
    <text evidence="10">The sequence shown here is derived from an EMBL/GenBank/DDBJ whole genome shotgun (WGS) entry which is preliminary data.</text>
</comment>
<keyword evidence="2 8" id="KW-0812">Transmembrane</keyword>
<dbReference type="PROSITE" id="PS50262">
    <property type="entry name" value="G_PROTEIN_RECEP_F1_2"/>
    <property type="match status" value="2"/>
</dbReference>
<evidence type="ECO:0000256" key="4">
    <source>
        <dbReference type="ARBA" id="ARBA00023040"/>
    </source>
</evidence>
<feature type="transmembrane region" description="Helical" evidence="8">
    <location>
        <begin position="166"/>
        <end position="192"/>
    </location>
</feature>
<dbReference type="InterPro" id="IPR017452">
    <property type="entry name" value="GPCR_Rhodpsn_7TM"/>
</dbReference>
<evidence type="ECO:0000256" key="8">
    <source>
        <dbReference type="SAM" id="Phobius"/>
    </source>
</evidence>
<evidence type="ECO:0000256" key="2">
    <source>
        <dbReference type="ARBA" id="ARBA00022692"/>
    </source>
</evidence>
<evidence type="ECO:0000256" key="7">
    <source>
        <dbReference type="ARBA" id="ARBA00023224"/>
    </source>
</evidence>
<dbReference type="InterPro" id="IPR000276">
    <property type="entry name" value="GPCR_Rhodpsn"/>
</dbReference>
<dbReference type="PRINTS" id="PR00237">
    <property type="entry name" value="GPCRRHODOPSN"/>
</dbReference>
<dbReference type="GO" id="GO:0016020">
    <property type="term" value="C:membrane"/>
    <property type="evidence" value="ECO:0007669"/>
    <property type="project" value="UniProtKB-SubCell"/>
</dbReference>
<evidence type="ECO:0000313" key="10">
    <source>
        <dbReference type="EMBL" id="KAJ3597471.1"/>
    </source>
</evidence>
<sequence>MMSLLGNGTVLLVYLKKRRKLHPHELIIVNLAVCDFGFCLLGAPFAIASSLCHAWVFGEAGCFLYGMQGFVFGIASLLTTCLISLDRCLKICCLRYGQWRMRWYLSDRIYIVLIMTMCFGLPAIGIITCYTAILLTVYRSQRTLASIPFAVVHGPPSSKDLKITKVAAVVCASFLMAWTPYAVVSLYSALVLGDDDQLGSWGHLLAGSGAGSFVTSKLWGVPSLFNWTRSEGHAPYNSSIENWGNVSNLGVSSTPGLNPPILGSAPGQQGVLESMIPMLSLIPVLMAKSHCMLNPLMYQIMNPEFRQDARDVLFCRGHQISRRTFVCWGTL</sequence>
<dbReference type="Proteomes" id="UP001148018">
    <property type="component" value="Unassembled WGS sequence"/>
</dbReference>
<keyword evidence="6" id="KW-0675">Receptor</keyword>
<feature type="transmembrane region" description="Helical" evidence="8">
    <location>
        <begin position="26"/>
        <end position="47"/>
    </location>
</feature>
<evidence type="ECO:0000256" key="5">
    <source>
        <dbReference type="ARBA" id="ARBA00023136"/>
    </source>
</evidence>
<gene>
    <name evidence="10" type="ORF">NHX12_000994</name>
</gene>
<accession>A0A9Q0DZM2</accession>
<feature type="transmembrane region" description="Helical" evidence="8">
    <location>
        <begin position="110"/>
        <end position="138"/>
    </location>
</feature>
<feature type="domain" description="G-protein coupled receptors family 1 profile" evidence="9">
    <location>
        <begin position="93"/>
        <end position="298"/>
    </location>
</feature>
<keyword evidence="3 8" id="KW-1133">Transmembrane helix</keyword>
<feature type="transmembrane region" description="Helical" evidence="8">
    <location>
        <begin position="67"/>
        <end position="89"/>
    </location>
</feature>
<feature type="domain" description="G-protein coupled receptors family 1 profile" evidence="9">
    <location>
        <begin position="6"/>
        <end position="92"/>
    </location>
</feature>
<keyword evidence="4" id="KW-0297">G-protein coupled receptor</keyword>
<protein>
    <recommendedName>
        <fullName evidence="9">G-protein coupled receptors family 1 profile domain-containing protein</fullName>
    </recommendedName>
</protein>
<evidence type="ECO:0000256" key="3">
    <source>
        <dbReference type="ARBA" id="ARBA00022989"/>
    </source>
</evidence>
<evidence type="ECO:0000259" key="9">
    <source>
        <dbReference type="PROSITE" id="PS50262"/>
    </source>
</evidence>
<dbReference type="Pfam" id="PF00001">
    <property type="entry name" value="7tm_1"/>
    <property type="match status" value="2"/>
</dbReference>
<name>A0A9Q0DZM2_9TELE</name>
<dbReference type="Gene3D" id="1.20.1070.10">
    <property type="entry name" value="Rhodopsin 7-helix transmembrane proteins"/>
    <property type="match status" value="3"/>
</dbReference>
<dbReference type="OrthoDB" id="5564849at2759"/>
<dbReference type="PANTHER" id="PTHR24240">
    <property type="entry name" value="OPSIN"/>
    <property type="match status" value="1"/>
</dbReference>
<dbReference type="AlphaFoldDB" id="A0A9Q0DZM2"/>
<proteinExistence type="predicted"/>
<dbReference type="InterPro" id="IPR050125">
    <property type="entry name" value="GPCR_opsins"/>
</dbReference>
<dbReference type="GO" id="GO:0004930">
    <property type="term" value="F:G protein-coupled receptor activity"/>
    <property type="evidence" value="ECO:0007669"/>
    <property type="project" value="UniProtKB-KW"/>
</dbReference>
<dbReference type="SUPFAM" id="SSF81321">
    <property type="entry name" value="Family A G protein-coupled receptor-like"/>
    <property type="match status" value="2"/>
</dbReference>
<evidence type="ECO:0000256" key="6">
    <source>
        <dbReference type="ARBA" id="ARBA00023170"/>
    </source>
</evidence>
<keyword evidence="11" id="KW-1185">Reference proteome</keyword>
<comment type="subcellular location">
    <subcellularLocation>
        <location evidence="1">Membrane</location>
        <topology evidence="1">Multi-pass membrane protein</topology>
    </subcellularLocation>
</comment>
<evidence type="ECO:0000313" key="11">
    <source>
        <dbReference type="Proteomes" id="UP001148018"/>
    </source>
</evidence>
<keyword evidence="5 8" id="KW-0472">Membrane</keyword>